<dbReference type="eggNOG" id="ENOG5031RHR">
    <property type="taxonomic scope" value="Bacteria"/>
</dbReference>
<dbReference type="Proteomes" id="UP000017670">
    <property type="component" value="Unassembled WGS sequence"/>
</dbReference>
<comment type="caution">
    <text evidence="2">The sequence shown here is derived from an EMBL/GenBank/DDBJ whole genome shotgun (WGS) entry which is preliminary data.</text>
</comment>
<evidence type="ECO:0000313" key="2">
    <source>
        <dbReference type="EMBL" id="ENW06976.1"/>
    </source>
</evidence>
<feature type="chain" id="PRO_5004142722" description="Signal peptide-containing protein" evidence="1">
    <location>
        <begin position="22"/>
        <end position="141"/>
    </location>
</feature>
<dbReference type="PATRIC" id="fig|1217648.3.peg.1411"/>
<organism evidence="2 3">
    <name type="scientific">Acinetobacter beijerinckii CIP 110307</name>
    <dbReference type="NCBI Taxonomy" id="1217648"/>
    <lineage>
        <taxon>Bacteria</taxon>
        <taxon>Pseudomonadati</taxon>
        <taxon>Pseudomonadota</taxon>
        <taxon>Gammaproteobacteria</taxon>
        <taxon>Moraxellales</taxon>
        <taxon>Moraxellaceae</taxon>
        <taxon>Acinetobacter</taxon>
    </lineage>
</organism>
<dbReference type="AlphaFoldDB" id="N9FPX3"/>
<sequence>MSLTPLKVALLSIVSSFTFSACSTYQAKSVSSPQVLEQVKNIEATPSTKNNKAQLIKQSNNCLIEFTGYFDGGQAVEHWIFNQHGLISANSSTQQYKDAEVEAEAETSTAFDTQDTVVQANFKKLQSNFKHKNLAKCIEST</sequence>
<keyword evidence="1" id="KW-0732">Signal</keyword>
<keyword evidence="3" id="KW-1185">Reference proteome</keyword>
<dbReference type="HOGENOM" id="CLU_147160_0_0_6"/>
<dbReference type="EMBL" id="APQL01000005">
    <property type="protein sequence ID" value="ENW06976.1"/>
    <property type="molecule type" value="Genomic_DNA"/>
</dbReference>
<feature type="signal peptide" evidence="1">
    <location>
        <begin position="1"/>
        <end position="21"/>
    </location>
</feature>
<protein>
    <recommendedName>
        <fullName evidence="4">Signal peptide-containing protein</fullName>
    </recommendedName>
</protein>
<reference evidence="2 3" key="1">
    <citation type="submission" date="2013-02" db="EMBL/GenBank/DDBJ databases">
        <title>The Genome Sequence of Acinetobacter beijerinckii CIP 110307.</title>
        <authorList>
            <consortium name="The Broad Institute Genome Sequencing Platform"/>
            <consortium name="The Broad Institute Genome Sequencing Center for Infectious Disease"/>
            <person name="Cerqueira G."/>
            <person name="Feldgarden M."/>
            <person name="Courvalin P."/>
            <person name="Perichon B."/>
            <person name="Grillot-Courvalin C."/>
            <person name="Clermont D."/>
            <person name="Rocha E."/>
            <person name="Yoon E.-J."/>
            <person name="Nemec A."/>
            <person name="Walker B."/>
            <person name="Young S.K."/>
            <person name="Zeng Q."/>
            <person name="Gargeya S."/>
            <person name="Fitzgerald M."/>
            <person name="Haas B."/>
            <person name="Abouelleil A."/>
            <person name="Alvarado L."/>
            <person name="Arachchi H.M."/>
            <person name="Berlin A.M."/>
            <person name="Chapman S.B."/>
            <person name="Dewar J."/>
            <person name="Goldberg J."/>
            <person name="Griggs A."/>
            <person name="Gujja S."/>
            <person name="Hansen M."/>
            <person name="Howarth C."/>
            <person name="Imamovic A."/>
            <person name="Larimer J."/>
            <person name="McCowan C."/>
            <person name="Murphy C."/>
            <person name="Neiman D."/>
            <person name="Pearson M."/>
            <person name="Priest M."/>
            <person name="Roberts A."/>
            <person name="Saif S."/>
            <person name="Shea T."/>
            <person name="Sisk P."/>
            <person name="Sykes S."/>
            <person name="Wortman J."/>
            <person name="Nusbaum C."/>
            <person name="Birren B."/>
        </authorList>
    </citation>
    <scope>NUCLEOTIDE SEQUENCE [LARGE SCALE GENOMIC DNA]</scope>
    <source>
        <strain evidence="2 3">CIP 110307</strain>
    </source>
</reference>
<evidence type="ECO:0000256" key="1">
    <source>
        <dbReference type="SAM" id="SignalP"/>
    </source>
</evidence>
<dbReference type="GeneID" id="29857354"/>
<evidence type="ECO:0008006" key="4">
    <source>
        <dbReference type="Google" id="ProtNLM"/>
    </source>
</evidence>
<evidence type="ECO:0000313" key="3">
    <source>
        <dbReference type="Proteomes" id="UP000017670"/>
    </source>
</evidence>
<gene>
    <name evidence="2" type="ORF">F933_01436</name>
</gene>
<name>N9FPX3_9GAMM</name>
<dbReference type="RefSeq" id="WP_005059806.1">
    <property type="nucleotide sequence ID" value="NZ_KB849765.1"/>
</dbReference>
<dbReference type="STRING" id="262668.GCA_000931715_01691"/>
<proteinExistence type="predicted"/>
<accession>N9FPX3</accession>
<dbReference type="PROSITE" id="PS51257">
    <property type="entry name" value="PROKAR_LIPOPROTEIN"/>
    <property type="match status" value="1"/>
</dbReference>